<feature type="compositionally biased region" description="Low complexity" evidence="1">
    <location>
        <begin position="44"/>
        <end position="54"/>
    </location>
</feature>
<dbReference type="GO" id="GO:0016787">
    <property type="term" value="F:hydrolase activity"/>
    <property type="evidence" value="ECO:0007669"/>
    <property type="project" value="UniProtKB-KW"/>
</dbReference>
<evidence type="ECO:0000256" key="1">
    <source>
        <dbReference type="SAM" id="MobiDB-lite"/>
    </source>
</evidence>
<dbReference type="PANTHER" id="PTHR46825:SF7">
    <property type="entry name" value="D-ALANYL-D-ALANINE CARBOXYPEPTIDASE"/>
    <property type="match status" value="1"/>
</dbReference>
<name>A0A6I3MAI0_9MICO</name>
<dbReference type="Pfam" id="PF00144">
    <property type="entry name" value="Beta-lactamase"/>
    <property type="match status" value="1"/>
</dbReference>
<accession>A0A6I3MAI0</accession>
<keyword evidence="4" id="KW-1185">Reference proteome</keyword>
<dbReference type="OrthoDB" id="3174977at2"/>
<feature type="domain" description="Beta-lactamase-related" evidence="2">
    <location>
        <begin position="157"/>
        <end position="447"/>
    </location>
</feature>
<dbReference type="InterPro" id="IPR001466">
    <property type="entry name" value="Beta-lactam-related"/>
</dbReference>
<reference evidence="3 4" key="1">
    <citation type="submission" date="2019-11" db="EMBL/GenBank/DDBJ databases">
        <title>Agromyces kandeliae sp. nov., isolated from mangrove soil.</title>
        <authorList>
            <person name="Wang R."/>
        </authorList>
    </citation>
    <scope>NUCLEOTIDE SEQUENCE [LARGE SCALE GENOMIC DNA]</scope>
    <source>
        <strain evidence="3 4">JCM 11433</strain>
    </source>
</reference>
<dbReference type="PANTHER" id="PTHR46825">
    <property type="entry name" value="D-ALANYL-D-ALANINE-CARBOXYPEPTIDASE/ENDOPEPTIDASE AMPH"/>
    <property type="match status" value="1"/>
</dbReference>
<evidence type="ECO:0000313" key="4">
    <source>
        <dbReference type="Proteomes" id="UP000433071"/>
    </source>
</evidence>
<feature type="region of interest" description="Disordered" evidence="1">
    <location>
        <begin position="22"/>
        <end position="76"/>
    </location>
</feature>
<gene>
    <name evidence="3" type="ORF">GJ743_16590</name>
</gene>
<evidence type="ECO:0000313" key="3">
    <source>
        <dbReference type="EMBL" id="MTH69991.1"/>
    </source>
</evidence>
<protein>
    <submittedName>
        <fullName evidence="3">Serine hydrolase</fullName>
    </submittedName>
</protein>
<dbReference type="InterPro" id="IPR012338">
    <property type="entry name" value="Beta-lactam/transpept-like"/>
</dbReference>
<organism evidence="3 4">
    <name type="scientific">Agromyces bracchium</name>
    <dbReference type="NCBI Taxonomy" id="88376"/>
    <lineage>
        <taxon>Bacteria</taxon>
        <taxon>Bacillati</taxon>
        <taxon>Actinomycetota</taxon>
        <taxon>Actinomycetes</taxon>
        <taxon>Micrococcales</taxon>
        <taxon>Microbacteriaceae</taxon>
        <taxon>Agromyces</taxon>
    </lineage>
</organism>
<dbReference type="EMBL" id="WMLB01000039">
    <property type="protein sequence ID" value="MTH69991.1"/>
    <property type="molecule type" value="Genomic_DNA"/>
</dbReference>
<proteinExistence type="predicted"/>
<dbReference type="SUPFAM" id="SSF56601">
    <property type="entry name" value="beta-lactamase/transpeptidase-like"/>
    <property type="match status" value="1"/>
</dbReference>
<keyword evidence="3" id="KW-0378">Hydrolase</keyword>
<dbReference type="Proteomes" id="UP000433071">
    <property type="component" value="Unassembled WGS sequence"/>
</dbReference>
<sequence length="502" mass="51924">MSSSWRCLLVLARRAPCWEGFGTASEPDWTGGPPIGGHPRRARATGPPGRRGAPCDGRRRSGYNRSGHTAGGTVAARTRRRRRLIAAVLASAFAVTALAACTPSDSPAADFDQVEGAFDDAVVEQLDATLAEAVRLSGSSGAVAGVWAPWAGSWTVGTGTVDFADGAARVTTDTRFQLPDGTGQLTCAVMLRLVDAGVVELDEPVSEMVNGIPGLDGITLEQLCRNTSGLADYYGPLRAHFVKNPERIWPANELLASGLAAGRKGEPGTSWVESRTGILLLTEALEQRTGRSWADLVDQYVLEPLELEGTSLPAASDMAYAGALGGYAASYSGGKPACDAIVDVSRRSSSIGGTASGARTTLADAKAVSESFATGAMFQEATARDVWTLNSLGGDAPGWQAQGIGAQQFGPLRGVAGESIGALAAMFTDPETGLTVILALNNSAGGELLVREAAFALASIASKAAPAEGRDLPLVELPWSLEQATQRMTDAAPCPLPAEAEG</sequence>
<dbReference type="InterPro" id="IPR050491">
    <property type="entry name" value="AmpC-like"/>
</dbReference>
<dbReference type="AlphaFoldDB" id="A0A6I3MAI0"/>
<dbReference type="Gene3D" id="3.40.710.10">
    <property type="entry name" value="DD-peptidase/beta-lactamase superfamily"/>
    <property type="match status" value="1"/>
</dbReference>
<comment type="caution">
    <text evidence="3">The sequence shown here is derived from an EMBL/GenBank/DDBJ whole genome shotgun (WGS) entry which is preliminary data.</text>
</comment>
<evidence type="ECO:0000259" key="2">
    <source>
        <dbReference type="Pfam" id="PF00144"/>
    </source>
</evidence>